<organism evidence="1 2">
    <name type="scientific">Sphenostylis stenocarpa</name>
    <dbReference type="NCBI Taxonomy" id="92480"/>
    <lineage>
        <taxon>Eukaryota</taxon>
        <taxon>Viridiplantae</taxon>
        <taxon>Streptophyta</taxon>
        <taxon>Embryophyta</taxon>
        <taxon>Tracheophyta</taxon>
        <taxon>Spermatophyta</taxon>
        <taxon>Magnoliopsida</taxon>
        <taxon>eudicotyledons</taxon>
        <taxon>Gunneridae</taxon>
        <taxon>Pentapetalae</taxon>
        <taxon>rosids</taxon>
        <taxon>fabids</taxon>
        <taxon>Fabales</taxon>
        <taxon>Fabaceae</taxon>
        <taxon>Papilionoideae</taxon>
        <taxon>50 kb inversion clade</taxon>
        <taxon>NPAAA clade</taxon>
        <taxon>indigoferoid/millettioid clade</taxon>
        <taxon>Phaseoleae</taxon>
        <taxon>Sphenostylis</taxon>
    </lineage>
</organism>
<evidence type="ECO:0000313" key="2">
    <source>
        <dbReference type="Proteomes" id="UP001189624"/>
    </source>
</evidence>
<dbReference type="AlphaFoldDB" id="A0AA86SK78"/>
<sequence>MRKWKIEQSFCLHLDVEDKNLDKTNKRLKTKSFQQRHHLPFFTTQLKLDAYIDYIICKNIDDLDGGVVHGRPLVGNHAADHIIELIGNRIVDPTTIVSSPSLW</sequence>
<protein>
    <submittedName>
        <fullName evidence="1">Uncharacterized protein</fullName>
    </submittedName>
</protein>
<accession>A0AA86SK78</accession>
<evidence type="ECO:0000313" key="1">
    <source>
        <dbReference type="EMBL" id="CAJ1942399.1"/>
    </source>
</evidence>
<dbReference type="EMBL" id="OY731400">
    <property type="protein sequence ID" value="CAJ1942399.1"/>
    <property type="molecule type" value="Genomic_DNA"/>
</dbReference>
<keyword evidence="2" id="KW-1185">Reference proteome</keyword>
<reference evidence="1" key="1">
    <citation type="submission" date="2023-10" db="EMBL/GenBank/DDBJ databases">
        <authorList>
            <person name="Domelevo Entfellner J.-B."/>
        </authorList>
    </citation>
    <scope>NUCLEOTIDE SEQUENCE</scope>
</reference>
<name>A0AA86SK78_9FABA</name>
<gene>
    <name evidence="1" type="ORF">AYBTSS11_LOCUS10818</name>
</gene>
<dbReference type="Gramene" id="rna-AYBTSS11_LOCUS10818">
    <property type="protein sequence ID" value="CAJ1942399.1"/>
    <property type="gene ID" value="gene-AYBTSS11_LOCUS10818"/>
</dbReference>
<proteinExistence type="predicted"/>
<dbReference type="Proteomes" id="UP001189624">
    <property type="component" value="Chromosome 3"/>
</dbReference>